<evidence type="ECO:0000313" key="2">
    <source>
        <dbReference type="Proteomes" id="UP000308724"/>
    </source>
</evidence>
<dbReference type="AlphaFoldDB" id="A0A4T0BEF0"/>
<dbReference type="Proteomes" id="UP000308724">
    <property type="component" value="Unassembled WGS sequence"/>
</dbReference>
<proteinExistence type="predicted"/>
<evidence type="ECO:0000313" key="1">
    <source>
        <dbReference type="EMBL" id="TIA32243.1"/>
    </source>
</evidence>
<dbReference type="EMBL" id="QZBZ01000247">
    <property type="protein sequence ID" value="TIA32243.1"/>
    <property type="molecule type" value="Genomic_DNA"/>
</dbReference>
<protein>
    <submittedName>
        <fullName evidence="1">Uncharacterized protein</fullName>
    </submittedName>
</protein>
<sequence>MPSGILEKVEPLIYHNRSAVVEGDIFSVLAHSPYVIRSFEFGLADGALICNRSYDPDSSYADRFWEFDQASRDPNNANEILLFDAKGAVFDQKHLSNVAQGKHIAFYIGLCTADPSFVELIPNYLQNPDEQPIVALKKDQRRYLSINTDRDSKMAHRTQGLNQTNAPFRMPKSMLKEAVRRVRDCAKGRGTYINLWTLVAFPDWNPQTTITSRFLKPLESTANFTAYEATMEIYRNIQSQRHVSGMLFDFVGLQPRVADFKFVVLSQAGPSAIIPYRDSRQVFVQHKLHTKLLSKENRFDNVNVVARRQAKHRQYYFSATNR</sequence>
<reference evidence="1 2" key="1">
    <citation type="submission" date="2018-10" db="EMBL/GenBank/DDBJ databases">
        <title>Fifty Aureobasidium pullulans genomes reveal a recombining polyextremotolerant generalist.</title>
        <authorList>
            <person name="Gostincar C."/>
            <person name="Turk M."/>
            <person name="Zajc J."/>
            <person name="Gunde-Cimerman N."/>
        </authorList>
    </citation>
    <scope>NUCLEOTIDE SEQUENCE [LARGE SCALE GENOMIC DNA]</scope>
    <source>
        <strain evidence="1 2">EXF-1645</strain>
    </source>
</reference>
<accession>A0A4T0BEF0</accession>
<gene>
    <name evidence="1" type="ORF">D6C78_08363</name>
</gene>
<name>A0A4T0BEF0_AURPU</name>
<organism evidence="1 2">
    <name type="scientific">Aureobasidium pullulans</name>
    <name type="common">Black yeast</name>
    <name type="synonym">Pullularia pullulans</name>
    <dbReference type="NCBI Taxonomy" id="5580"/>
    <lineage>
        <taxon>Eukaryota</taxon>
        <taxon>Fungi</taxon>
        <taxon>Dikarya</taxon>
        <taxon>Ascomycota</taxon>
        <taxon>Pezizomycotina</taxon>
        <taxon>Dothideomycetes</taxon>
        <taxon>Dothideomycetidae</taxon>
        <taxon>Dothideales</taxon>
        <taxon>Saccotheciaceae</taxon>
        <taxon>Aureobasidium</taxon>
    </lineage>
</organism>
<comment type="caution">
    <text evidence="1">The sequence shown here is derived from an EMBL/GenBank/DDBJ whole genome shotgun (WGS) entry which is preliminary data.</text>
</comment>